<dbReference type="RefSeq" id="WP_095606224.1">
    <property type="nucleotide sequence ID" value="NZ_NSKE01000005.1"/>
</dbReference>
<comment type="function">
    <text evidence="6">Catalyzes the conversion of 7,8-dihydroneopterin to 6-hydroxymethyl-7,8-dihydropterin.</text>
</comment>
<dbReference type="AlphaFoldDB" id="A0A2A2GB54"/>
<name>A0A2A2GB54_9BACT</name>
<evidence type="ECO:0000256" key="1">
    <source>
        <dbReference type="ARBA" id="ARBA00001353"/>
    </source>
</evidence>
<feature type="domain" description="Dihydroneopterin aldolase/epimerase" evidence="7">
    <location>
        <begin position="4"/>
        <end position="117"/>
    </location>
</feature>
<dbReference type="CDD" id="cd00534">
    <property type="entry name" value="DHNA_DHNTPE"/>
    <property type="match status" value="1"/>
</dbReference>
<organism evidence="8 9">
    <name type="scientific">Fodinibius salipaludis</name>
    <dbReference type="NCBI Taxonomy" id="2032627"/>
    <lineage>
        <taxon>Bacteria</taxon>
        <taxon>Pseudomonadati</taxon>
        <taxon>Balneolota</taxon>
        <taxon>Balneolia</taxon>
        <taxon>Balneolales</taxon>
        <taxon>Balneolaceae</taxon>
        <taxon>Fodinibius</taxon>
    </lineage>
</organism>
<dbReference type="EMBL" id="NSKE01000005">
    <property type="protein sequence ID" value="PAU94093.1"/>
    <property type="molecule type" value="Genomic_DNA"/>
</dbReference>
<dbReference type="PANTHER" id="PTHR42844">
    <property type="entry name" value="DIHYDRONEOPTERIN ALDOLASE 1-RELATED"/>
    <property type="match status" value="1"/>
</dbReference>
<keyword evidence="5 6" id="KW-0456">Lyase</keyword>
<dbReference type="GO" id="GO:0005737">
    <property type="term" value="C:cytoplasm"/>
    <property type="evidence" value="ECO:0007669"/>
    <property type="project" value="TreeGrafter"/>
</dbReference>
<evidence type="ECO:0000259" key="7">
    <source>
        <dbReference type="SMART" id="SM00905"/>
    </source>
</evidence>
<evidence type="ECO:0000256" key="4">
    <source>
        <dbReference type="ARBA" id="ARBA00022909"/>
    </source>
</evidence>
<comment type="pathway">
    <text evidence="2 6">Cofactor biosynthesis; tetrahydrofolate biosynthesis; 2-amino-4-hydroxy-6-hydroxymethyl-7,8-dihydropteridine diphosphate from 7,8-dihydroneopterin triphosphate: step 3/4.</text>
</comment>
<dbReference type="Proteomes" id="UP000218831">
    <property type="component" value="Unassembled WGS sequence"/>
</dbReference>
<evidence type="ECO:0000313" key="8">
    <source>
        <dbReference type="EMBL" id="PAU94093.1"/>
    </source>
</evidence>
<dbReference type="InterPro" id="IPR006156">
    <property type="entry name" value="Dihydroneopterin_aldolase"/>
</dbReference>
<evidence type="ECO:0000256" key="6">
    <source>
        <dbReference type="RuleBase" id="RU362079"/>
    </source>
</evidence>
<dbReference type="Gene3D" id="3.30.1130.10">
    <property type="match status" value="1"/>
</dbReference>
<dbReference type="PANTHER" id="PTHR42844:SF1">
    <property type="entry name" value="DIHYDRONEOPTERIN ALDOLASE 1-RELATED"/>
    <property type="match status" value="1"/>
</dbReference>
<dbReference type="Pfam" id="PF02152">
    <property type="entry name" value="FolB"/>
    <property type="match status" value="1"/>
</dbReference>
<dbReference type="GO" id="GO:0046654">
    <property type="term" value="P:tetrahydrofolate biosynthetic process"/>
    <property type="evidence" value="ECO:0007669"/>
    <property type="project" value="UniProtKB-UniRule"/>
</dbReference>
<evidence type="ECO:0000256" key="3">
    <source>
        <dbReference type="ARBA" id="ARBA00005708"/>
    </source>
</evidence>
<comment type="similarity">
    <text evidence="3 6">Belongs to the DHNA family.</text>
</comment>
<dbReference type="GO" id="GO:0046656">
    <property type="term" value="P:folic acid biosynthetic process"/>
    <property type="evidence" value="ECO:0007669"/>
    <property type="project" value="UniProtKB-UniRule"/>
</dbReference>
<dbReference type="InterPro" id="IPR006157">
    <property type="entry name" value="FolB_dom"/>
</dbReference>
<dbReference type="UniPathway" id="UPA00077">
    <property type="reaction ID" value="UER00154"/>
</dbReference>
<sequence length="119" mass="13745">METLTLKSIRLKGYHGYYEEEREQGNDFEVDIIFSADLRKAGETDQLEDTIDYQEVLAIIKKVMNGPSLNLIETLAKRIGDQLFEQFSAVSSLKVSVRKLQPPLDVETAYSEITMRWQR</sequence>
<dbReference type="GO" id="GO:0004150">
    <property type="term" value="F:dihydroneopterin aldolase activity"/>
    <property type="evidence" value="ECO:0007669"/>
    <property type="project" value="UniProtKB-UniRule"/>
</dbReference>
<dbReference type="NCBIfam" id="TIGR00525">
    <property type="entry name" value="folB"/>
    <property type="match status" value="1"/>
</dbReference>
<evidence type="ECO:0000313" key="9">
    <source>
        <dbReference type="Proteomes" id="UP000218831"/>
    </source>
</evidence>
<keyword evidence="9" id="KW-1185">Reference proteome</keyword>
<evidence type="ECO:0000256" key="5">
    <source>
        <dbReference type="ARBA" id="ARBA00023239"/>
    </source>
</evidence>
<dbReference type="NCBIfam" id="TIGR00526">
    <property type="entry name" value="folB_dom"/>
    <property type="match status" value="1"/>
</dbReference>
<dbReference type="SMART" id="SM00905">
    <property type="entry name" value="FolB"/>
    <property type="match status" value="1"/>
</dbReference>
<dbReference type="SUPFAM" id="SSF55620">
    <property type="entry name" value="Tetrahydrobiopterin biosynthesis enzymes-like"/>
    <property type="match status" value="1"/>
</dbReference>
<dbReference type="EC" id="4.1.2.25" evidence="6"/>
<dbReference type="InterPro" id="IPR043133">
    <property type="entry name" value="GTP-CH-I_C/QueF"/>
</dbReference>
<comment type="caution">
    <text evidence="8">The sequence shown here is derived from an EMBL/GenBank/DDBJ whole genome shotgun (WGS) entry which is preliminary data.</text>
</comment>
<keyword evidence="4 6" id="KW-0289">Folate biosynthesis</keyword>
<proteinExistence type="inferred from homology"/>
<accession>A0A2A2GB54</accession>
<comment type="catalytic activity">
    <reaction evidence="1 6">
        <text>7,8-dihydroneopterin = 6-hydroxymethyl-7,8-dihydropterin + glycolaldehyde</text>
        <dbReference type="Rhea" id="RHEA:10540"/>
        <dbReference type="ChEBI" id="CHEBI:17001"/>
        <dbReference type="ChEBI" id="CHEBI:17071"/>
        <dbReference type="ChEBI" id="CHEBI:44841"/>
        <dbReference type="EC" id="4.1.2.25"/>
    </reaction>
</comment>
<evidence type="ECO:0000256" key="2">
    <source>
        <dbReference type="ARBA" id="ARBA00005013"/>
    </source>
</evidence>
<protein>
    <recommendedName>
        <fullName evidence="6">7,8-dihydroneopterin aldolase</fullName>
        <ecNumber evidence="6">4.1.2.25</ecNumber>
    </recommendedName>
</protein>
<dbReference type="OrthoDB" id="9803748at2"/>
<gene>
    <name evidence="8" type="primary">folB</name>
    <name evidence="8" type="ORF">CK503_07720</name>
</gene>
<reference evidence="8 9" key="1">
    <citation type="submission" date="2017-08" db="EMBL/GenBank/DDBJ databases">
        <title>Aliifodinibius alkalisoli sp. nov., isolated from saline alkaline soil.</title>
        <authorList>
            <person name="Liu D."/>
            <person name="Zhang G."/>
        </authorList>
    </citation>
    <scope>NUCLEOTIDE SEQUENCE [LARGE SCALE GENOMIC DNA]</scope>
    <source>
        <strain evidence="8 9">WN023</strain>
    </source>
</reference>